<dbReference type="AlphaFoldDB" id="A0A1I8AW25"/>
<evidence type="ECO:0000259" key="1">
    <source>
        <dbReference type="PROSITE" id="PS50127"/>
    </source>
</evidence>
<dbReference type="InterPro" id="IPR050113">
    <property type="entry name" value="Ub_conjugating_enzyme"/>
</dbReference>
<dbReference type="PROSITE" id="PS50127">
    <property type="entry name" value="UBC_2"/>
    <property type="match status" value="1"/>
</dbReference>
<accession>A0A1I8AW25</accession>
<evidence type="ECO:0000313" key="2">
    <source>
        <dbReference type="Proteomes" id="UP000095287"/>
    </source>
</evidence>
<dbReference type="SMART" id="SM00212">
    <property type="entry name" value="UBCc"/>
    <property type="match status" value="1"/>
</dbReference>
<reference evidence="3" key="1">
    <citation type="submission" date="2016-11" db="UniProtKB">
        <authorList>
            <consortium name="WormBaseParasite"/>
        </authorList>
    </citation>
    <scope>IDENTIFICATION</scope>
</reference>
<dbReference type="PANTHER" id="PTHR24067">
    <property type="entry name" value="UBIQUITIN-CONJUGATING ENZYME E2"/>
    <property type="match status" value="1"/>
</dbReference>
<protein>
    <submittedName>
        <fullName evidence="3">UBIQUITIN_CONJUGAT_2 domain-containing protein</fullName>
    </submittedName>
</protein>
<dbReference type="GO" id="GO:0032446">
    <property type="term" value="P:protein modification by small protein conjugation"/>
    <property type="evidence" value="ECO:0007669"/>
    <property type="project" value="UniProtKB-ARBA"/>
</dbReference>
<dbReference type="WBParaSite" id="L893_g9521.t1">
    <property type="protein sequence ID" value="L893_g9521.t1"/>
    <property type="gene ID" value="L893_g9521"/>
</dbReference>
<dbReference type="SUPFAM" id="SSF54495">
    <property type="entry name" value="UBC-like"/>
    <property type="match status" value="1"/>
</dbReference>
<dbReference type="InterPro" id="IPR016135">
    <property type="entry name" value="UBQ-conjugating_enzyme/RWD"/>
</dbReference>
<dbReference type="Gene3D" id="3.10.110.10">
    <property type="entry name" value="Ubiquitin Conjugating Enzyme"/>
    <property type="match status" value="1"/>
</dbReference>
<evidence type="ECO:0000313" key="3">
    <source>
        <dbReference type="WBParaSite" id="L893_g9521.t1"/>
    </source>
</evidence>
<sequence>MAAKSGPMVRINTELKRFAANPPEGMSLDLEKTAEDAKTWFINVKAAQGTIYEGEEYVLRVKFSDDYPFKAPEVVFVSEQVPCNPHVYSNGHICISTLGEGWSPTLNIQSICVGILSMLSSCKSKRWPVGNDTYSKKMKDKAPDYRYFNGTYNDGAC</sequence>
<dbReference type="Proteomes" id="UP000095287">
    <property type="component" value="Unplaced"/>
</dbReference>
<dbReference type="CDD" id="cd23808">
    <property type="entry name" value="UBCc_UBE2W"/>
    <property type="match status" value="1"/>
</dbReference>
<keyword evidence="2" id="KW-1185">Reference proteome</keyword>
<dbReference type="Pfam" id="PF00179">
    <property type="entry name" value="UQ_con"/>
    <property type="match status" value="1"/>
</dbReference>
<organism evidence="2 3">
    <name type="scientific">Steinernema glaseri</name>
    <dbReference type="NCBI Taxonomy" id="37863"/>
    <lineage>
        <taxon>Eukaryota</taxon>
        <taxon>Metazoa</taxon>
        <taxon>Ecdysozoa</taxon>
        <taxon>Nematoda</taxon>
        <taxon>Chromadorea</taxon>
        <taxon>Rhabditida</taxon>
        <taxon>Tylenchina</taxon>
        <taxon>Panagrolaimomorpha</taxon>
        <taxon>Strongyloidoidea</taxon>
        <taxon>Steinernematidae</taxon>
        <taxon>Steinernema</taxon>
    </lineage>
</organism>
<feature type="domain" description="UBC core" evidence="1">
    <location>
        <begin position="6"/>
        <end position="157"/>
    </location>
</feature>
<name>A0A1I8AW25_9BILA</name>
<dbReference type="InterPro" id="IPR000608">
    <property type="entry name" value="UBC"/>
</dbReference>
<proteinExistence type="predicted"/>